<dbReference type="Proteomes" id="UP000800094">
    <property type="component" value="Unassembled WGS sequence"/>
</dbReference>
<dbReference type="RefSeq" id="XP_033691903.1">
    <property type="nucleotide sequence ID" value="XM_033821984.1"/>
</dbReference>
<evidence type="ECO:0000256" key="1">
    <source>
        <dbReference type="SAM" id="MobiDB-lite"/>
    </source>
</evidence>
<organism evidence="2 3">
    <name type="scientific">Trematosphaeria pertusa</name>
    <dbReference type="NCBI Taxonomy" id="390896"/>
    <lineage>
        <taxon>Eukaryota</taxon>
        <taxon>Fungi</taxon>
        <taxon>Dikarya</taxon>
        <taxon>Ascomycota</taxon>
        <taxon>Pezizomycotina</taxon>
        <taxon>Dothideomycetes</taxon>
        <taxon>Pleosporomycetidae</taxon>
        <taxon>Pleosporales</taxon>
        <taxon>Massarineae</taxon>
        <taxon>Trematosphaeriaceae</taxon>
        <taxon>Trematosphaeria</taxon>
    </lineage>
</organism>
<sequence>MSVKLQRIRFRAMKPCLRDFAIPSQRGGHNRALLTAAMPRTQDHTRSTDDPVATIHHSPPALQPPSGNFCSRSPADQGPASNMAFCRFSCLCPSPATRQHRNLSNRTMAFLQSWSCYACWLVRLRRCRVGTCRFEQARAPPHVATALRLAAASADEILDLGAVRLESAGLL</sequence>
<protein>
    <submittedName>
        <fullName evidence="2">Uncharacterized protein</fullName>
    </submittedName>
</protein>
<proteinExistence type="predicted"/>
<evidence type="ECO:0000313" key="3">
    <source>
        <dbReference type="Proteomes" id="UP000800094"/>
    </source>
</evidence>
<dbReference type="GeneID" id="54575314"/>
<name>A0A6A6J2F5_9PLEO</name>
<dbReference type="EMBL" id="ML987189">
    <property type="protein sequence ID" value="KAF2256899.1"/>
    <property type="molecule type" value="Genomic_DNA"/>
</dbReference>
<keyword evidence="3" id="KW-1185">Reference proteome</keyword>
<reference evidence="2" key="1">
    <citation type="journal article" date="2020" name="Stud. Mycol.">
        <title>101 Dothideomycetes genomes: a test case for predicting lifestyles and emergence of pathogens.</title>
        <authorList>
            <person name="Haridas S."/>
            <person name="Albert R."/>
            <person name="Binder M."/>
            <person name="Bloem J."/>
            <person name="Labutti K."/>
            <person name="Salamov A."/>
            <person name="Andreopoulos B."/>
            <person name="Baker S."/>
            <person name="Barry K."/>
            <person name="Bills G."/>
            <person name="Bluhm B."/>
            <person name="Cannon C."/>
            <person name="Castanera R."/>
            <person name="Culley D."/>
            <person name="Daum C."/>
            <person name="Ezra D."/>
            <person name="Gonzalez J."/>
            <person name="Henrissat B."/>
            <person name="Kuo A."/>
            <person name="Liang C."/>
            <person name="Lipzen A."/>
            <person name="Lutzoni F."/>
            <person name="Magnuson J."/>
            <person name="Mondo S."/>
            <person name="Nolan M."/>
            <person name="Ohm R."/>
            <person name="Pangilinan J."/>
            <person name="Park H.-J."/>
            <person name="Ramirez L."/>
            <person name="Alfaro M."/>
            <person name="Sun H."/>
            <person name="Tritt A."/>
            <person name="Yoshinaga Y."/>
            <person name="Zwiers L.-H."/>
            <person name="Turgeon B."/>
            <person name="Goodwin S."/>
            <person name="Spatafora J."/>
            <person name="Crous P."/>
            <person name="Grigoriev I."/>
        </authorList>
    </citation>
    <scope>NUCLEOTIDE SEQUENCE</scope>
    <source>
        <strain evidence="2">CBS 122368</strain>
    </source>
</reference>
<feature type="region of interest" description="Disordered" evidence="1">
    <location>
        <begin position="40"/>
        <end position="74"/>
    </location>
</feature>
<gene>
    <name evidence="2" type="ORF">BU26DRAFT_31609</name>
</gene>
<accession>A0A6A6J2F5</accession>
<evidence type="ECO:0000313" key="2">
    <source>
        <dbReference type="EMBL" id="KAF2256899.1"/>
    </source>
</evidence>
<dbReference type="AlphaFoldDB" id="A0A6A6J2F5"/>